<keyword evidence="2" id="KW-0812">Transmembrane</keyword>
<name>A0AAV6YR84_ENGPU</name>
<evidence type="ECO:0000259" key="5">
    <source>
        <dbReference type="PROSITE" id="PS51469"/>
    </source>
</evidence>
<dbReference type="GO" id="GO:0034975">
    <property type="term" value="P:protein folding in endoplasmic reticulum"/>
    <property type="evidence" value="ECO:0007669"/>
    <property type="project" value="TreeGrafter"/>
</dbReference>
<comment type="caution">
    <text evidence="6">The sequence shown here is derived from an EMBL/GenBank/DDBJ whole genome shotgun (WGS) entry which is preliminary data.</text>
</comment>
<organism evidence="6 7">
    <name type="scientific">Engystomops pustulosus</name>
    <name type="common">Tungara frog</name>
    <name type="synonym">Physalaemus pustulosus</name>
    <dbReference type="NCBI Taxonomy" id="76066"/>
    <lineage>
        <taxon>Eukaryota</taxon>
        <taxon>Metazoa</taxon>
        <taxon>Chordata</taxon>
        <taxon>Craniata</taxon>
        <taxon>Vertebrata</taxon>
        <taxon>Euteleostomi</taxon>
        <taxon>Amphibia</taxon>
        <taxon>Batrachia</taxon>
        <taxon>Anura</taxon>
        <taxon>Neobatrachia</taxon>
        <taxon>Hyloidea</taxon>
        <taxon>Leptodactylidae</taxon>
        <taxon>Leiuperinae</taxon>
        <taxon>Engystomops</taxon>
    </lineage>
</organism>
<protein>
    <recommendedName>
        <fullName evidence="5">SUN domain-containing protein</fullName>
    </recommendedName>
</protein>
<dbReference type="EMBL" id="WNYA01013074">
    <property type="protein sequence ID" value="KAG8539772.1"/>
    <property type="molecule type" value="Genomic_DNA"/>
</dbReference>
<feature type="non-terminal residue" evidence="6">
    <location>
        <position position="1"/>
    </location>
</feature>
<dbReference type="PROSITE" id="PS51469">
    <property type="entry name" value="SUN"/>
    <property type="match status" value="1"/>
</dbReference>
<keyword evidence="3" id="KW-1133">Transmembrane helix</keyword>
<evidence type="ECO:0000313" key="6">
    <source>
        <dbReference type="EMBL" id="KAG8539772.1"/>
    </source>
</evidence>
<evidence type="ECO:0000313" key="7">
    <source>
        <dbReference type="Proteomes" id="UP000824782"/>
    </source>
</evidence>
<accession>A0AAV6YR84</accession>
<dbReference type="Proteomes" id="UP000824782">
    <property type="component" value="Unassembled WGS sequence"/>
</dbReference>
<evidence type="ECO:0000256" key="4">
    <source>
        <dbReference type="ARBA" id="ARBA00023136"/>
    </source>
</evidence>
<proteinExistence type="predicted"/>
<sequence length="90" mass="10819">YPTNKWVKLGTFHARDERTVQSFPLDEQMYAKYVKMFIKYIKVELISHFGSEHFCPLSLIRVFGTSMVEEYEEVDSQYHSERPDIYDEDE</sequence>
<dbReference type="InterPro" id="IPR012919">
    <property type="entry name" value="SUN_dom"/>
</dbReference>
<dbReference type="GO" id="GO:0005737">
    <property type="term" value="C:cytoplasm"/>
    <property type="evidence" value="ECO:0007669"/>
    <property type="project" value="TreeGrafter"/>
</dbReference>
<keyword evidence="4" id="KW-0472">Membrane</keyword>
<keyword evidence="7" id="KW-1185">Reference proteome</keyword>
<evidence type="ECO:0000256" key="2">
    <source>
        <dbReference type="ARBA" id="ARBA00022692"/>
    </source>
</evidence>
<dbReference type="PANTHER" id="PTHR12953">
    <property type="entry name" value="MEMBRANE PROTEIN CH1 RELATED"/>
    <property type="match status" value="1"/>
</dbReference>
<feature type="domain" description="SUN" evidence="5">
    <location>
        <begin position="1"/>
        <end position="67"/>
    </location>
</feature>
<dbReference type="GO" id="GO:0016020">
    <property type="term" value="C:membrane"/>
    <property type="evidence" value="ECO:0007669"/>
    <property type="project" value="InterPro"/>
</dbReference>
<dbReference type="Pfam" id="PF07738">
    <property type="entry name" value="Sad1_UNC"/>
    <property type="match status" value="1"/>
</dbReference>
<dbReference type="GO" id="GO:0046850">
    <property type="term" value="P:regulation of bone remodeling"/>
    <property type="evidence" value="ECO:0007669"/>
    <property type="project" value="TreeGrafter"/>
</dbReference>
<evidence type="ECO:0000256" key="1">
    <source>
        <dbReference type="ARBA" id="ARBA00004308"/>
    </source>
</evidence>
<dbReference type="GO" id="GO:0012505">
    <property type="term" value="C:endomembrane system"/>
    <property type="evidence" value="ECO:0007669"/>
    <property type="project" value="UniProtKB-SubCell"/>
</dbReference>
<dbReference type="PANTHER" id="PTHR12953:SF0">
    <property type="entry name" value="SUN DOMAIN-CONTAINING OSSIFICATION FACTOR"/>
    <property type="match status" value="1"/>
</dbReference>
<dbReference type="AlphaFoldDB" id="A0AAV6YR84"/>
<comment type="subcellular location">
    <subcellularLocation>
        <location evidence="1">Endomembrane system</location>
    </subcellularLocation>
</comment>
<feature type="non-terminal residue" evidence="6">
    <location>
        <position position="90"/>
    </location>
</feature>
<gene>
    <name evidence="6" type="ORF">GDO81_020388</name>
</gene>
<dbReference type="InterPro" id="IPR045120">
    <property type="entry name" value="Suco/Slp1-like"/>
</dbReference>
<evidence type="ECO:0000256" key="3">
    <source>
        <dbReference type="ARBA" id="ARBA00022989"/>
    </source>
</evidence>
<reference evidence="6" key="1">
    <citation type="thesis" date="2020" institute="ProQuest LLC" country="789 East Eisenhower Parkway, Ann Arbor, MI, USA">
        <title>Comparative Genomics and Chromosome Evolution.</title>
        <authorList>
            <person name="Mudd A.B."/>
        </authorList>
    </citation>
    <scope>NUCLEOTIDE SEQUENCE</scope>
    <source>
        <strain evidence="6">237g6f4</strain>
        <tissue evidence="6">Blood</tissue>
    </source>
</reference>